<dbReference type="InterPro" id="IPR012657">
    <property type="entry name" value="23S_rRNA-intervening_sequence"/>
</dbReference>
<gene>
    <name evidence="1" type="ORF">CO009_02745</name>
</gene>
<dbReference type="EMBL" id="PFQM01000071">
    <property type="protein sequence ID" value="PJC80133.1"/>
    <property type="molecule type" value="Genomic_DNA"/>
</dbReference>
<protein>
    <submittedName>
        <fullName evidence="1">Four helix bundle protein</fullName>
    </submittedName>
</protein>
<dbReference type="Proteomes" id="UP000228960">
    <property type="component" value="Unassembled WGS sequence"/>
</dbReference>
<name>A0A2M8GJC5_9BACT</name>
<sequence length="106" mass="12245">MKFDLEERTEKLAESIIFMVKKIKLNLINSRIISQLIGSSGSIGANYCEAIESESKKDFIHKMGISKKEIKETLHWLKLLSCAEEQIIDESKRLYTETRELLLNVN</sequence>
<dbReference type="NCBIfam" id="TIGR02436">
    <property type="entry name" value="four helix bundle protein"/>
    <property type="match status" value="1"/>
</dbReference>
<evidence type="ECO:0000313" key="2">
    <source>
        <dbReference type="Proteomes" id="UP000228960"/>
    </source>
</evidence>
<dbReference type="PANTHER" id="PTHR38471">
    <property type="entry name" value="FOUR HELIX BUNDLE PROTEIN"/>
    <property type="match status" value="1"/>
</dbReference>
<accession>A0A2M8GJC5</accession>
<dbReference type="Gene3D" id="1.20.1440.60">
    <property type="entry name" value="23S rRNA-intervening sequence"/>
    <property type="match status" value="1"/>
</dbReference>
<dbReference type="PANTHER" id="PTHR38471:SF2">
    <property type="entry name" value="FOUR HELIX BUNDLE PROTEIN"/>
    <property type="match status" value="1"/>
</dbReference>
<evidence type="ECO:0000313" key="1">
    <source>
        <dbReference type="EMBL" id="PJC80133.1"/>
    </source>
</evidence>
<reference evidence="2" key="1">
    <citation type="submission" date="2017-09" db="EMBL/GenBank/DDBJ databases">
        <title>Depth-based differentiation of microbial function through sediment-hosted aquifers and enrichment of novel symbionts in the deep terrestrial subsurface.</title>
        <authorList>
            <person name="Probst A.J."/>
            <person name="Ladd B."/>
            <person name="Jarett J.K."/>
            <person name="Geller-Mcgrath D.E."/>
            <person name="Sieber C.M.K."/>
            <person name="Emerson J.B."/>
            <person name="Anantharaman K."/>
            <person name="Thomas B.C."/>
            <person name="Malmstrom R."/>
            <person name="Stieglmeier M."/>
            <person name="Klingl A."/>
            <person name="Woyke T."/>
            <person name="Ryan C.M."/>
            <person name="Banfield J.F."/>
        </authorList>
    </citation>
    <scope>NUCLEOTIDE SEQUENCE [LARGE SCALE GENOMIC DNA]</scope>
</reference>
<organism evidence="1 2">
    <name type="scientific">Candidatus Shapirobacteria bacterium CG_4_8_14_3_um_filter_35_11</name>
    <dbReference type="NCBI Taxonomy" id="1974874"/>
    <lineage>
        <taxon>Bacteria</taxon>
        <taxon>Candidatus Shapironibacteriota</taxon>
    </lineage>
</organism>
<dbReference type="SUPFAM" id="SSF158446">
    <property type="entry name" value="IVS-encoded protein-like"/>
    <property type="match status" value="1"/>
</dbReference>
<dbReference type="InterPro" id="IPR036583">
    <property type="entry name" value="23S_rRNA_IVS_sf"/>
</dbReference>
<dbReference type="Pfam" id="PF05635">
    <property type="entry name" value="23S_rRNA_IVP"/>
    <property type="match status" value="1"/>
</dbReference>
<proteinExistence type="predicted"/>
<comment type="caution">
    <text evidence="1">The sequence shown here is derived from an EMBL/GenBank/DDBJ whole genome shotgun (WGS) entry which is preliminary data.</text>
</comment>
<dbReference type="AlphaFoldDB" id="A0A2M8GJC5"/>